<dbReference type="EMBL" id="JAVLET010000016">
    <property type="protein sequence ID" value="KAL0465557.1"/>
    <property type="molecule type" value="Genomic_DNA"/>
</dbReference>
<accession>A0ABR3CYP5</accession>
<dbReference type="Proteomes" id="UP001451303">
    <property type="component" value="Unassembled WGS sequence"/>
</dbReference>
<name>A0ABR3CYP5_NEUIN</name>
<evidence type="ECO:0000313" key="2">
    <source>
        <dbReference type="Proteomes" id="UP001451303"/>
    </source>
</evidence>
<keyword evidence="2" id="KW-1185">Reference proteome</keyword>
<proteinExistence type="predicted"/>
<reference evidence="1 2" key="1">
    <citation type="submission" date="2023-09" db="EMBL/GenBank/DDBJ databases">
        <title>Multi-omics analysis of a traditional fermented food reveals byproduct-associated fungal strains for waste-to-food upcycling.</title>
        <authorList>
            <consortium name="Lawrence Berkeley National Laboratory"/>
            <person name="Rekdal V.M."/>
            <person name="Villalobos-Escobedo J.M."/>
            <person name="Rodriguez-Valeron N."/>
            <person name="Garcia M.O."/>
            <person name="Vasquez D.P."/>
            <person name="Damayanti I."/>
            <person name="Sorensen P.M."/>
            <person name="Baidoo E.E."/>
            <person name="De Carvalho A.C."/>
            <person name="Riley R."/>
            <person name="Lipzen A."/>
            <person name="He G."/>
            <person name="Yan M."/>
            <person name="Haridas S."/>
            <person name="Daum C."/>
            <person name="Yoshinaga Y."/>
            <person name="Ng V."/>
            <person name="Grigoriev I.V."/>
            <person name="Munk R."/>
            <person name="Nuraida L."/>
            <person name="Wijaya C.H."/>
            <person name="Morales P.-C."/>
            <person name="Keasling J.D."/>
        </authorList>
    </citation>
    <scope>NUCLEOTIDE SEQUENCE [LARGE SCALE GENOMIC DNA]</scope>
    <source>
        <strain evidence="1 2">FGSC 2613</strain>
    </source>
</reference>
<gene>
    <name evidence="1" type="ORF">QR685DRAFT_601197</name>
</gene>
<comment type="caution">
    <text evidence="1">The sequence shown here is derived from an EMBL/GenBank/DDBJ whole genome shotgun (WGS) entry which is preliminary data.</text>
</comment>
<sequence length="144" mass="15869">MLTKIVTDPSLLGDAAHLIDMEIIYQIQIQGHGSDYTSKKTSVPDQSDCLLKGICMESGNIPAYLPTPMPPVCSICQPRTHRHGPELLLPRYVIGEPQGMAVAMTVWPSVIGNTTGRVDFLDNIVYPTLVRGTVRLSAEVRIYY</sequence>
<organism evidence="1 2">
    <name type="scientific">Neurospora intermedia</name>
    <dbReference type="NCBI Taxonomy" id="5142"/>
    <lineage>
        <taxon>Eukaryota</taxon>
        <taxon>Fungi</taxon>
        <taxon>Dikarya</taxon>
        <taxon>Ascomycota</taxon>
        <taxon>Pezizomycotina</taxon>
        <taxon>Sordariomycetes</taxon>
        <taxon>Sordariomycetidae</taxon>
        <taxon>Sordariales</taxon>
        <taxon>Sordariaceae</taxon>
        <taxon>Neurospora</taxon>
    </lineage>
</organism>
<evidence type="ECO:0000313" key="1">
    <source>
        <dbReference type="EMBL" id="KAL0465557.1"/>
    </source>
</evidence>
<protein>
    <submittedName>
        <fullName evidence="1">Uncharacterized protein</fullName>
    </submittedName>
</protein>